<dbReference type="AlphaFoldDB" id="A0A4Y1WUU8"/>
<keyword evidence="1" id="KW-0812">Transmembrane</keyword>
<dbReference type="EMBL" id="AP019735">
    <property type="protein sequence ID" value="BBL04863.1"/>
    <property type="molecule type" value="Genomic_DNA"/>
</dbReference>
<evidence type="ECO:0000313" key="3">
    <source>
        <dbReference type="Proteomes" id="UP000318946"/>
    </source>
</evidence>
<proteinExistence type="predicted"/>
<accession>A0A4Y1WUU8</accession>
<reference evidence="3" key="1">
    <citation type="submission" date="2019-06" db="EMBL/GenBank/DDBJ databases">
        <title>Alistipes onderdonkii subsp. vulgaris subsp. nov., Alistipes dispar sp. nov. and Alistipes communis sp. nov., isolated from human faeces, and creation of Alistipes onderdonkii subsp. onderdonkii subsp. nov.</title>
        <authorList>
            <person name="Sakamoto M."/>
            <person name="Ikeyama N."/>
            <person name="Ogata Y."/>
            <person name="Suda W."/>
            <person name="Iino T."/>
            <person name="Hattori M."/>
            <person name="Ohkuma M."/>
        </authorList>
    </citation>
    <scope>NUCLEOTIDE SEQUENCE [LARGE SCALE GENOMIC DNA]</scope>
    <source>
        <strain evidence="3">5CBH24</strain>
    </source>
</reference>
<gene>
    <name evidence="2" type="ORF">A5CBH24_21760</name>
</gene>
<dbReference type="RefSeq" id="WP_141413187.1">
    <property type="nucleotide sequence ID" value="NZ_AP019735.1"/>
</dbReference>
<evidence type="ECO:0008006" key="4">
    <source>
        <dbReference type="Google" id="ProtNLM"/>
    </source>
</evidence>
<evidence type="ECO:0000256" key="1">
    <source>
        <dbReference type="SAM" id="Phobius"/>
    </source>
</evidence>
<feature type="transmembrane region" description="Helical" evidence="1">
    <location>
        <begin position="12"/>
        <end position="31"/>
    </location>
</feature>
<protein>
    <recommendedName>
        <fullName evidence="4">Prepilin-type N-terminal cleavage/methylation domain-containing protein</fullName>
    </recommendedName>
</protein>
<sequence length="169" mass="18458">MRRVKHTLRGSTLAETLVVMLVTGIVFLAAMEALTLVSRLVARRAAVLVEAGRQRDGIFRLGQLLTTADSIRSAEGGADAGECMHLYRAGGETTLTTRDSAAVFVAGEFRDTLLRRVGHMQLLRCDAAADTLEVDVGGHMLKLPVLRPARESYGRRIAEIEKDHGYEEP</sequence>
<organism evidence="2 3">
    <name type="scientific">Alistipes communis</name>
    <dbReference type="NCBI Taxonomy" id="2585118"/>
    <lineage>
        <taxon>Bacteria</taxon>
        <taxon>Pseudomonadati</taxon>
        <taxon>Bacteroidota</taxon>
        <taxon>Bacteroidia</taxon>
        <taxon>Bacteroidales</taxon>
        <taxon>Rikenellaceae</taxon>
        <taxon>Alistipes</taxon>
    </lineage>
</organism>
<keyword evidence="3" id="KW-1185">Reference proteome</keyword>
<name>A0A4Y1WUU8_9BACT</name>
<evidence type="ECO:0000313" key="2">
    <source>
        <dbReference type="EMBL" id="BBL04863.1"/>
    </source>
</evidence>
<dbReference type="GeneID" id="78342890"/>
<keyword evidence="1" id="KW-0472">Membrane</keyword>
<keyword evidence="1" id="KW-1133">Transmembrane helix</keyword>
<dbReference type="Proteomes" id="UP000318946">
    <property type="component" value="Chromosome"/>
</dbReference>
<dbReference type="KEGG" id="acou:A5CBH24_21760"/>